<dbReference type="InParanoid" id="A0A482XLD2"/>
<feature type="transmembrane region" description="Helical" evidence="1">
    <location>
        <begin position="327"/>
        <end position="346"/>
    </location>
</feature>
<keyword evidence="1" id="KW-1133">Transmembrane helix</keyword>
<keyword evidence="1" id="KW-0472">Membrane</keyword>
<dbReference type="Proteomes" id="UP000291343">
    <property type="component" value="Unassembled WGS sequence"/>
</dbReference>
<organism evidence="2 3">
    <name type="scientific">Laodelphax striatellus</name>
    <name type="common">Small brown planthopper</name>
    <name type="synonym">Delphax striatella</name>
    <dbReference type="NCBI Taxonomy" id="195883"/>
    <lineage>
        <taxon>Eukaryota</taxon>
        <taxon>Metazoa</taxon>
        <taxon>Ecdysozoa</taxon>
        <taxon>Arthropoda</taxon>
        <taxon>Hexapoda</taxon>
        <taxon>Insecta</taxon>
        <taxon>Pterygota</taxon>
        <taxon>Neoptera</taxon>
        <taxon>Paraneoptera</taxon>
        <taxon>Hemiptera</taxon>
        <taxon>Auchenorrhyncha</taxon>
        <taxon>Fulgoroidea</taxon>
        <taxon>Delphacidae</taxon>
        <taxon>Criomorphinae</taxon>
        <taxon>Laodelphax</taxon>
    </lineage>
</organism>
<keyword evidence="1" id="KW-0812">Transmembrane</keyword>
<dbReference type="OrthoDB" id="70250at2759"/>
<dbReference type="InterPro" id="IPR007720">
    <property type="entry name" value="PigQ/GPI1"/>
</dbReference>
<evidence type="ECO:0008006" key="4">
    <source>
        <dbReference type="Google" id="ProtNLM"/>
    </source>
</evidence>
<dbReference type="STRING" id="195883.A0A482XLD2"/>
<dbReference type="GO" id="GO:0016020">
    <property type="term" value="C:membrane"/>
    <property type="evidence" value="ECO:0007669"/>
    <property type="project" value="InterPro"/>
</dbReference>
<feature type="transmembrane region" description="Helical" evidence="1">
    <location>
        <begin position="161"/>
        <end position="180"/>
    </location>
</feature>
<reference evidence="2 3" key="1">
    <citation type="journal article" date="2017" name="Gigascience">
        <title>Genome sequence of the small brown planthopper, Laodelphax striatellus.</title>
        <authorList>
            <person name="Zhu J."/>
            <person name="Jiang F."/>
            <person name="Wang X."/>
            <person name="Yang P."/>
            <person name="Bao Y."/>
            <person name="Zhao W."/>
            <person name="Wang W."/>
            <person name="Lu H."/>
            <person name="Wang Q."/>
            <person name="Cui N."/>
            <person name="Li J."/>
            <person name="Chen X."/>
            <person name="Luo L."/>
            <person name="Yu J."/>
            <person name="Kang L."/>
            <person name="Cui F."/>
        </authorList>
    </citation>
    <scope>NUCLEOTIDE SEQUENCE [LARGE SCALE GENOMIC DNA]</scope>
    <source>
        <strain evidence="2">Lst14</strain>
    </source>
</reference>
<gene>
    <name evidence="2" type="ORF">LSTR_LSTR002599</name>
</gene>
<dbReference type="GO" id="GO:0006506">
    <property type="term" value="P:GPI anchor biosynthetic process"/>
    <property type="evidence" value="ECO:0007669"/>
    <property type="project" value="InterPro"/>
</dbReference>
<accession>A0A482XLD2</accession>
<comment type="caution">
    <text evidence="2">The sequence shown here is derived from an EMBL/GenBank/DDBJ whole genome shotgun (WGS) entry which is preliminary data.</text>
</comment>
<evidence type="ECO:0000313" key="2">
    <source>
        <dbReference type="EMBL" id="RZF46736.1"/>
    </source>
</evidence>
<dbReference type="PANTHER" id="PTHR21329:SF3">
    <property type="entry name" value="PHOSPHATIDYLINOSITOL N-ACETYLGLUCOSAMINYLTRANSFERASE SUBUNIT Q"/>
    <property type="match status" value="1"/>
</dbReference>
<dbReference type="PANTHER" id="PTHR21329">
    <property type="entry name" value="PHOSPHATIDYLINOSITOL N-ACETYLGLUCOSAMINYLTRANSFERASE SUBUNIT Q-RELATED"/>
    <property type="match status" value="1"/>
</dbReference>
<feature type="transmembrane region" description="Helical" evidence="1">
    <location>
        <begin position="294"/>
        <end position="315"/>
    </location>
</feature>
<dbReference type="GO" id="GO:0005783">
    <property type="term" value="C:endoplasmic reticulum"/>
    <property type="evidence" value="ECO:0007669"/>
    <property type="project" value="TreeGrafter"/>
</dbReference>
<protein>
    <recommendedName>
        <fullName evidence="4">Phosphatidylinositol N-acetylglucosaminyltransferase subunit Q</fullName>
    </recommendedName>
</protein>
<feature type="transmembrane region" description="Helical" evidence="1">
    <location>
        <begin position="215"/>
        <end position="236"/>
    </location>
</feature>
<dbReference type="Pfam" id="PF05024">
    <property type="entry name" value="Gpi1"/>
    <property type="match status" value="1"/>
</dbReference>
<sequence>MSVIVFVPSFIHDENSGFLFGSAHSYTDNQSEIKVIVVHGKLQEDVHKENLESSNIVGYFHSGHLSRSKFSSQKRDWVTLTLSIEQNNFSLKDAQIDGLTIQTDQCRLVVYDKDSFLKSELLSNQIESMRLDEIYNNHFLILLFSLKKASKVINPNPPPQVVLTLLYIFQSVLLYSAKLLPVLKFSTLGLHFHKSFFNMAWAMSSLSGKGLNLKVGNYILSVLLDIILGTFVLQFLQDFYAMPEFFELMGNLSQDLVVSLKRLIEWLMGSPAGLKLNSPLNCVLGKFFLYHIDLWWFFLGLVRPFLEFGFHLLLLIGRVGEKFQTAILADIPPLASFHVYCIYVHAARLYNLQLNGLASLSRLFIGCKRNPLPGKVDSCPYTTEQLFVGTIAFTVLLFLLPTTLVYYVVFTALRLFVIVIGGILTRGRFLLQSLPLYVFAVWLLNPAVVTSSFEIVPKIGSLVLYVQPICCSVWKIIKDCIPDPIERPADVEWRKLTRNLIMGNLIYPM</sequence>
<feature type="transmembrane region" description="Helical" evidence="1">
    <location>
        <begin position="436"/>
        <end position="453"/>
    </location>
</feature>
<name>A0A482XLD2_LAOST</name>
<evidence type="ECO:0000256" key="1">
    <source>
        <dbReference type="SAM" id="Phobius"/>
    </source>
</evidence>
<dbReference type="AlphaFoldDB" id="A0A482XLD2"/>
<keyword evidence="3" id="KW-1185">Reference proteome</keyword>
<evidence type="ECO:0000313" key="3">
    <source>
        <dbReference type="Proteomes" id="UP000291343"/>
    </source>
</evidence>
<proteinExistence type="predicted"/>
<dbReference type="EMBL" id="QKKF02005739">
    <property type="protein sequence ID" value="RZF46736.1"/>
    <property type="molecule type" value="Genomic_DNA"/>
</dbReference>